<dbReference type="Pfam" id="PF00160">
    <property type="entry name" value="Pro_isomerase"/>
    <property type="match status" value="1"/>
</dbReference>
<dbReference type="GO" id="GO:0005737">
    <property type="term" value="C:cytoplasm"/>
    <property type="evidence" value="ECO:0007669"/>
    <property type="project" value="TreeGrafter"/>
</dbReference>
<dbReference type="InterPro" id="IPR002130">
    <property type="entry name" value="Cyclophilin-type_PPIase_dom"/>
</dbReference>
<dbReference type="InterPro" id="IPR029000">
    <property type="entry name" value="Cyclophilin-like_dom_sf"/>
</dbReference>
<dbReference type="Proteomes" id="UP000836841">
    <property type="component" value="Chromosome 3"/>
</dbReference>
<gene>
    <name evidence="3" type="ORF">TAV2_LOCUS9805</name>
</gene>
<name>A0AAU9RYY1_THLAR</name>
<dbReference type="EMBL" id="OU466859">
    <property type="protein sequence ID" value="CAH2053186.1"/>
    <property type="molecule type" value="Genomic_DNA"/>
</dbReference>
<accession>A0AAU9RYY1</accession>
<dbReference type="SUPFAM" id="SSF50891">
    <property type="entry name" value="Cyclophilin-like"/>
    <property type="match status" value="1"/>
</dbReference>
<dbReference type="GO" id="GO:0006457">
    <property type="term" value="P:protein folding"/>
    <property type="evidence" value="ECO:0007669"/>
    <property type="project" value="TreeGrafter"/>
</dbReference>
<reference evidence="3 4" key="1">
    <citation type="submission" date="2022-03" db="EMBL/GenBank/DDBJ databases">
        <authorList>
            <person name="Nunn A."/>
            <person name="Chopra R."/>
            <person name="Nunn A."/>
            <person name="Contreras Garrido A."/>
        </authorList>
    </citation>
    <scope>NUCLEOTIDE SEQUENCE [LARGE SCALE GENOMIC DNA]</scope>
</reference>
<dbReference type="Gene3D" id="2.40.100.10">
    <property type="entry name" value="Cyclophilin-like"/>
    <property type="match status" value="1"/>
</dbReference>
<dbReference type="PANTHER" id="PTHR11071:SF561">
    <property type="entry name" value="PEPTIDYL-PROLYL CIS-TRANS ISOMERASE D-RELATED"/>
    <property type="match status" value="1"/>
</dbReference>
<proteinExistence type="inferred from homology"/>
<evidence type="ECO:0000313" key="4">
    <source>
        <dbReference type="Proteomes" id="UP000836841"/>
    </source>
</evidence>
<dbReference type="AlphaFoldDB" id="A0AAU9RYY1"/>
<evidence type="ECO:0000256" key="1">
    <source>
        <dbReference type="ARBA" id="ARBA00007365"/>
    </source>
</evidence>
<dbReference type="GO" id="GO:0016018">
    <property type="term" value="F:cyclosporin A binding"/>
    <property type="evidence" value="ECO:0007669"/>
    <property type="project" value="TreeGrafter"/>
</dbReference>
<dbReference type="PANTHER" id="PTHR11071">
    <property type="entry name" value="PEPTIDYL-PROLYL CIS-TRANS ISOMERASE"/>
    <property type="match status" value="1"/>
</dbReference>
<dbReference type="GO" id="GO:0003755">
    <property type="term" value="F:peptidyl-prolyl cis-trans isomerase activity"/>
    <property type="evidence" value="ECO:0007669"/>
    <property type="project" value="InterPro"/>
</dbReference>
<feature type="domain" description="PPIase cyclophilin-type" evidence="2">
    <location>
        <begin position="1"/>
        <end position="96"/>
    </location>
</feature>
<protein>
    <recommendedName>
        <fullName evidence="2">PPIase cyclophilin-type domain-containing protein</fullName>
    </recommendedName>
</protein>
<evidence type="ECO:0000259" key="2">
    <source>
        <dbReference type="PROSITE" id="PS50072"/>
    </source>
</evidence>
<dbReference type="PROSITE" id="PS50072">
    <property type="entry name" value="CSA_PPIASE_2"/>
    <property type="match status" value="1"/>
</dbReference>
<comment type="similarity">
    <text evidence="1">Belongs to the cyclophilin-type PPIase family.</text>
</comment>
<evidence type="ECO:0000313" key="3">
    <source>
        <dbReference type="EMBL" id="CAH2053186.1"/>
    </source>
</evidence>
<sequence length="96" mass="10297">MTVGGKPAGRIVLELFADITPWTAENFQALCTGKKGMGGDFNAGNRTGGESISENRFFDDENFILKHTGPVHLTVFGQVVQGPRAHVNIADCGQFS</sequence>
<organism evidence="3 4">
    <name type="scientific">Thlaspi arvense</name>
    <name type="common">Field penny-cress</name>
    <dbReference type="NCBI Taxonomy" id="13288"/>
    <lineage>
        <taxon>Eukaryota</taxon>
        <taxon>Viridiplantae</taxon>
        <taxon>Streptophyta</taxon>
        <taxon>Embryophyta</taxon>
        <taxon>Tracheophyta</taxon>
        <taxon>Spermatophyta</taxon>
        <taxon>Magnoliopsida</taxon>
        <taxon>eudicotyledons</taxon>
        <taxon>Gunneridae</taxon>
        <taxon>Pentapetalae</taxon>
        <taxon>rosids</taxon>
        <taxon>malvids</taxon>
        <taxon>Brassicales</taxon>
        <taxon>Brassicaceae</taxon>
        <taxon>Thlaspideae</taxon>
        <taxon>Thlaspi</taxon>
    </lineage>
</organism>
<keyword evidence="4" id="KW-1185">Reference proteome</keyword>